<evidence type="ECO:0000256" key="2">
    <source>
        <dbReference type="SAM" id="MobiDB-lite"/>
    </source>
</evidence>
<dbReference type="EMBL" id="LSRL02000390">
    <property type="protein sequence ID" value="TDG41213.1"/>
    <property type="molecule type" value="Genomic_DNA"/>
</dbReference>
<comment type="caution">
    <text evidence="3">The sequence shown here is derived from an EMBL/GenBank/DDBJ whole genome shotgun (WGS) entry which is preliminary data.</text>
</comment>
<organism evidence="3 4">
    <name type="scientific">Drosophila navojoa</name>
    <name type="common">Fruit fly</name>
    <dbReference type="NCBI Taxonomy" id="7232"/>
    <lineage>
        <taxon>Eukaryota</taxon>
        <taxon>Metazoa</taxon>
        <taxon>Ecdysozoa</taxon>
        <taxon>Arthropoda</taxon>
        <taxon>Hexapoda</taxon>
        <taxon>Insecta</taxon>
        <taxon>Pterygota</taxon>
        <taxon>Neoptera</taxon>
        <taxon>Endopterygota</taxon>
        <taxon>Diptera</taxon>
        <taxon>Brachycera</taxon>
        <taxon>Muscomorpha</taxon>
        <taxon>Ephydroidea</taxon>
        <taxon>Drosophilidae</taxon>
        <taxon>Drosophila</taxon>
    </lineage>
</organism>
<evidence type="ECO:0000313" key="4">
    <source>
        <dbReference type="Proteomes" id="UP000295192"/>
    </source>
</evidence>
<gene>
    <name evidence="3" type="ORF">AWZ03_012361</name>
</gene>
<proteinExistence type="predicted"/>
<name>A0A484AXS7_DRONA</name>
<dbReference type="AlphaFoldDB" id="A0A484AXS7"/>
<dbReference type="STRING" id="7232.A0A484AXS7"/>
<keyword evidence="1" id="KW-0175">Coiled coil</keyword>
<evidence type="ECO:0000313" key="3">
    <source>
        <dbReference type="EMBL" id="TDG41213.1"/>
    </source>
</evidence>
<sequence>MSSKDTLQNQNSNRCGMEQNLNQDIDELNSTFEKMMRPHKSKCAYLRPSPSPILTGPISPRQQQPNATIQTVATAAAQPMDMTSRMRAIKVFNVMLARLWRRRCAEVCDLHELVRKYQIKASSMRDDLFMRNRMICKEQRRCDRLEMELREVKYAAELSSQGCISVENALNAVRHKEAKLRRELRVKTQECNSFAELLNATKTEMFQELSKFRECAHELAEQQRQNRILEMRNAELEDEILTLKDRFQAQHDDIVTAVHSKQEKIERAYEALKGYELELAELELKHAELLRETQNDEIAQEIQKIERKIGMIRYVICFINPYRWQVVRSAWPGLKLIAHELVAKFFNVLFYKPVPMPKMSVTSMGICITVVLLMGAIF</sequence>
<feature type="region of interest" description="Disordered" evidence="2">
    <location>
        <begin position="1"/>
        <end position="20"/>
    </location>
</feature>
<dbReference type="OrthoDB" id="7856917at2759"/>
<dbReference type="KEGG" id="dnv:108655610"/>
<feature type="coiled-coil region" evidence="1">
    <location>
        <begin position="217"/>
        <end position="299"/>
    </location>
</feature>
<protein>
    <submittedName>
        <fullName evidence="3">Uncharacterized protein</fullName>
    </submittedName>
</protein>
<dbReference type="Proteomes" id="UP000295192">
    <property type="component" value="Unassembled WGS sequence"/>
</dbReference>
<evidence type="ECO:0000256" key="1">
    <source>
        <dbReference type="SAM" id="Coils"/>
    </source>
</evidence>
<reference evidence="3 4" key="1">
    <citation type="journal article" date="2019" name="J. Hered.">
        <title>An Improved Genome Assembly for Drosophila navojoa, the Basal Species in the mojavensis Cluster.</title>
        <authorList>
            <person name="Vanderlinde T."/>
            <person name="Dupim E.G."/>
            <person name="Nazario-Yepiz N.O."/>
            <person name="Carvalho A.B."/>
        </authorList>
    </citation>
    <scope>NUCLEOTIDE SEQUENCE [LARGE SCALE GENOMIC DNA]</scope>
    <source>
        <strain evidence="3">Navoj_Jal97</strain>
        <tissue evidence="3">Whole organism</tissue>
    </source>
</reference>
<accession>A0A484AXS7</accession>
<keyword evidence="4" id="KW-1185">Reference proteome</keyword>
<dbReference type="OMA" id="QECNSFA"/>